<reference evidence="2" key="1">
    <citation type="submission" date="2020-02" db="EMBL/GenBank/DDBJ databases">
        <authorList>
            <person name="Meier V. D."/>
        </authorList>
    </citation>
    <scope>NUCLEOTIDE SEQUENCE</scope>
    <source>
        <strain evidence="2">AVDCRST_MAG30</strain>
    </source>
</reference>
<proteinExistence type="predicted"/>
<feature type="compositionally biased region" description="Basic and acidic residues" evidence="1">
    <location>
        <begin position="25"/>
        <end position="47"/>
    </location>
</feature>
<dbReference type="EMBL" id="CADCVS010000214">
    <property type="protein sequence ID" value="CAA9494374.1"/>
    <property type="molecule type" value="Genomic_DNA"/>
</dbReference>
<feature type="compositionally biased region" description="Basic and acidic residues" evidence="1">
    <location>
        <begin position="183"/>
        <end position="194"/>
    </location>
</feature>
<feature type="compositionally biased region" description="Basic residues" evidence="1">
    <location>
        <begin position="48"/>
        <end position="58"/>
    </location>
</feature>
<name>A0A6J4SIG1_9ACTN</name>
<organism evidence="2">
    <name type="scientific">uncultured Solirubrobacteraceae bacterium</name>
    <dbReference type="NCBI Taxonomy" id="1162706"/>
    <lineage>
        <taxon>Bacteria</taxon>
        <taxon>Bacillati</taxon>
        <taxon>Actinomycetota</taxon>
        <taxon>Thermoleophilia</taxon>
        <taxon>Solirubrobacterales</taxon>
        <taxon>Solirubrobacteraceae</taxon>
        <taxon>environmental samples</taxon>
    </lineage>
</organism>
<gene>
    <name evidence="2" type="ORF">AVDCRST_MAG30-1568</name>
</gene>
<protein>
    <submittedName>
        <fullName evidence="2">Uncharacterized protein</fullName>
    </submittedName>
</protein>
<feature type="region of interest" description="Disordered" evidence="1">
    <location>
        <begin position="1"/>
        <end position="67"/>
    </location>
</feature>
<evidence type="ECO:0000256" key="1">
    <source>
        <dbReference type="SAM" id="MobiDB-lite"/>
    </source>
</evidence>
<sequence length="242" mass="26614">MPVAGGLGHLDADPALAGPAEGDLEGDRSDAARQRRPLVESREDLGRGRRVLAPRPHPKGPDGLPRVGRAELDVVEVRRRLPGQGLQRECRLGRVELRHASHVLLEPFAIRRRAAGADEQQRMPEPLDLDRHVGVEGAHLAHERAGAVRARRHVDAPGLLPPSRGRRLDDARASRRRPAPVQRVEHVRTGREPEDGPSLAHRGKRRCARTRYVVRSVIAAPSRPCRAARGRAGGCARRRSTC</sequence>
<feature type="region of interest" description="Disordered" evidence="1">
    <location>
        <begin position="155"/>
        <end position="204"/>
    </location>
</feature>
<dbReference type="AlphaFoldDB" id="A0A6J4SIG1"/>
<accession>A0A6J4SIG1</accession>
<evidence type="ECO:0000313" key="2">
    <source>
        <dbReference type="EMBL" id="CAA9494374.1"/>
    </source>
</evidence>